<evidence type="ECO:0000256" key="7">
    <source>
        <dbReference type="ARBA" id="ARBA00022840"/>
    </source>
</evidence>
<evidence type="ECO:0000256" key="8">
    <source>
        <dbReference type="ARBA" id="ARBA00029835"/>
    </source>
</evidence>
<dbReference type="SUPFAM" id="SSF52540">
    <property type="entry name" value="P-loop containing nucleoside triphosphate hydrolases"/>
    <property type="match status" value="1"/>
</dbReference>
<evidence type="ECO:0000256" key="10">
    <source>
        <dbReference type="SAM" id="MobiDB-lite"/>
    </source>
</evidence>
<dbReference type="GO" id="GO:0005737">
    <property type="term" value="C:cytoplasm"/>
    <property type="evidence" value="ECO:0007669"/>
    <property type="project" value="TreeGrafter"/>
</dbReference>
<dbReference type="PANTHER" id="PTHR43442">
    <property type="entry name" value="GLUCONOKINASE-RELATED"/>
    <property type="match status" value="1"/>
</dbReference>
<accession>A0A8T0J3U0</accession>
<evidence type="ECO:0000256" key="1">
    <source>
        <dbReference type="ARBA" id="ARBA00004875"/>
    </source>
</evidence>
<comment type="caution">
    <text evidence="11">The sequence shown here is derived from an EMBL/GenBank/DDBJ whole genome shotgun (WGS) entry which is preliminary data.</text>
</comment>
<dbReference type="AlphaFoldDB" id="A0A8T0J3U0"/>
<organism evidence="11 12">
    <name type="scientific">Ceratodon purpureus</name>
    <name type="common">Fire moss</name>
    <name type="synonym">Dicranum purpureum</name>
    <dbReference type="NCBI Taxonomy" id="3225"/>
    <lineage>
        <taxon>Eukaryota</taxon>
        <taxon>Viridiplantae</taxon>
        <taxon>Streptophyta</taxon>
        <taxon>Embryophyta</taxon>
        <taxon>Bryophyta</taxon>
        <taxon>Bryophytina</taxon>
        <taxon>Bryopsida</taxon>
        <taxon>Dicranidae</taxon>
        <taxon>Pseudoditrichales</taxon>
        <taxon>Ditrichaceae</taxon>
        <taxon>Ceratodon</taxon>
    </lineage>
</organism>
<dbReference type="GO" id="GO:0005524">
    <property type="term" value="F:ATP binding"/>
    <property type="evidence" value="ECO:0007669"/>
    <property type="project" value="UniProtKB-KW"/>
</dbReference>
<keyword evidence="12" id="KW-1185">Reference proteome</keyword>
<comment type="pathway">
    <text evidence="1">Carbohydrate acid metabolism; D-gluconate degradation.</text>
</comment>
<keyword evidence="7" id="KW-0067">ATP-binding</keyword>
<dbReference type="Proteomes" id="UP000822688">
    <property type="component" value="Chromosome 1"/>
</dbReference>
<dbReference type="EMBL" id="CM026421">
    <property type="protein sequence ID" value="KAG0589872.1"/>
    <property type="molecule type" value="Genomic_DNA"/>
</dbReference>
<evidence type="ECO:0000256" key="9">
    <source>
        <dbReference type="ARBA" id="ARBA00048090"/>
    </source>
</evidence>
<evidence type="ECO:0000313" key="12">
    <source>
        <dbReference type="Proteomes" id="UP000822688"/>
    </source>
</evidence>
<dbReference type="PANTHER" id="PTHR43442:SF3">
    <property type="entry name" value="GLUCONOKINASE-RELATED"/>
    <property type="match status" value="1"/>
</dbReference>
<feature type="compositionally biased region" description="Polar residues" evidence="10">
    <location>
        <begin position="8"/>
        <end position="21"/>
    </location>
</feature>
<sequence length="290" mass="31835">MFKFRGRNYSSASEAPSPRDQLTPSCILSDHISEHAPSIEPSIAIVSTRSYHVEVSVKIDRSKLQSSLWSDNCGATLERVRLFEMVSGQAVIVMGVTGAGKSTVGGLLAAELGCAFLDADNFHSAENKEKMRRGVPLTDSDRMPWLETLRDTLIEYILRGQCVVLACSALLPKYRDLLRTADYEFLPEAVVKCSEDATATSDGKDSHEQAREGRSASSHVVFVYLKCRAEILAPRVIAREVAGTHYMPASLLQSQIDSLEIEKNEGDILETDASLSPPVIVQHIRTQLGL</sequence>
<dbReference type="Pfam" id="PF01202">
    <property type="entry name" value="SKI"/>
    <property type="match status" value="1"/>
</dbReference>
<dbReference type="Gene3D" id="3.40.50.300">
    <property type="entry name" value="P-loop containing nucleotide triphosphate hydrolases"/>
    <property type="match status" value="1"/>
</dbReference>
<proteinExistence type="inferred from homology"/>
<evidence type="ECO:0000256" key="3">
    <source>
        <dbReference type="ARBA" id="ARBA00012054"/>
    </source>
</evidence>
<dbReference type="InterPro" id="IPR006001">
    <property type="entry name" value="Therm_gnt_kin"/>
</dbReference>
<keyword evidence="5" id="KW-0547">Nucleotide-binding</keyword>
<evidence type="ECO:0000256" key="4">
    <source>
        <dbReference type="ARBA" id="ARBA00022679"/>
    </source>
</evidence>
<dbReference type="GO" id="GO:0046316">
    <property type="term" value="F:gluconokinase activity"/>
    <property type="evidence" value="ECO:0007669"/>
    <property type="project" value="UniProtKB-EC"/>
</dbReference>
<comment type="catalytic activity">
    <reaction evidence="9">
        <text>D-gluconate + ATP = 6-phospho-D-gluconate + ADP + H(+)</text>
        <dbReference type="Rhea" id="RHEA:19433"/>
        <dbReference type="ChEBI" id="CHEBI:15378"/>
        <dbReference type="ChEBI" id="CHEBI:18391"/>
        <dbReference type="ChEBI" id="CHEBI:30616"/>
        <dbReference type="ChEBI" id="CHEBI:58759"/>
        <dbReference type="ChEBI" id="CHEBI:456216"/>
        <dbReference type="EC" id="2.7.1.12"/>
    </reaction>
</comment>
<keyword evidence="4" id="KW-0808">Transferase</keyword>
<dbReference type="InterPro" id="IPR031322">
    <property type="entry name" value="Shikimate/glucono_kinase"/>
</dbReference>
<dbReference type="InterPro" id="IPR027417">
    <property type="entry name" value="P-loop_NTPase"/>
</dbReference>
<evidence type="ECO:0000256" key="2">
    <source>
        <dbReference type="ARBA" id="ARBA00008420"/>
    </source>
</evidence>
<name>A0A8T0J3U0_CERPU</name>
<protein>
    <recommendedName>
        <fullName evidence="3">gluconokinase</fullName>
        <ecNumber evidence="3">2.7.1.12</ecNumber>
    </recommendedName>
    <alternativeName>
        <fullName evidence="8">Gluconate kinase</fullName>
    </alternativeName>
</protein>
<reference evidence="11" key="1">
    <citation type="submission" date="2020-06" db="EMBL/GenBank/DDBJ databases">
        <title>WGS assembly of Ceratodon purpureus strain R40.</title>
        <authorList>
            <person name="Carey S.B."/>
            <person name="Jenkins J."/>
            <person name="Shu S."/>
            <person name="Lovell J.T."/>
            <person name="Sreedasyam A."/>
            <person name="Maumus F."/>
            <person name="Tiley G.P."/>
            <person name="Fernandez-Pozo N."/>
            <person name="Barry K."/>
            <person name="Chen C."/>
            <person name="Wang M."/>
            <person name="Lipzen A."/>
            <person name="Daum C."/>
            <person name="Saski C.A."/>
            <person name="Payton A.C."/>
            <person name="Mcbreen J.C."/>
            <person name="Conrad R.E."/>
            <person name="Kollar L.M."/>
            <person name="Olsson S."/>
            <person name="Huttunen S."/>
            <person name="Landis J.B."/>
            <person name="Wickett N.J."/>
            <person name="Johnson M.G."/>
            <person name="Rensing S.A."/>
            <person name="Grimwood J."/>
            <person name="Schmutz J."/>
            <person name="Mcdaniel S.F."/>
        </authorList>
    </citation>
    <scope>NUCLEOTIDE SEQUENCE</scope>
    <source>
        <strain evidence="11">R40</strain>
    </source>
</reference>
<evidence type="ECO:0000256" key="6">
    <source>
        <dbReference type="ARBA" id="ARBA00022777"/>
    </source>
</evidence>
<keyword evidence="6" id="KW-0418">Kinase</keyword>
<comment type="similarity">
    <text evidence="2">Belongs to the gluconokinase GntK/GntV family.</text>
</comment>
<dbReference type="EC" id="2.7.1.12" evidence="3"/>
<feature type="region of interest" description="Disordered" evidence="10">
    <location>
        <begin position="1"/>
        <end position="21"/>
    </location>
</feature>
<dbReference type="GO" id="GO:0005975">
    <property type="term" value="P:carbohydrate metabolic process"/>
    <property type="evidence" value="ECO:0007669"/>
    <property type="project" value="InterPro"/>
</dbReference>
<evidence type="ECO:0000313" key="11">
    <source>
        <dbReference type="EMBL" id="KAG0589872.1"/>
    </source>
</evidence>
<dbReference type="CDD" id="cd02021">
    <property type="entry name" value="GntK"/>
    <property type="match status" value="1"/>
</dbReference>
<evidence type="ECO:0000256" key="5">
    <source>
        <dbReference type="ARBA" id="ARBA00022741"/>
    </source>
</evidence>
<gene>
    <name evidence="11" type="ORF">KC19_1G055000</name>
</gene>